<dbReference type="AlphaFoldDB" id="A0A9J6A7K2"/>
<accession>A0A9J6A7K2</accession>
<reference evidence="1 2" key="1">
    <citation type="submission" date="2020-09" db="EMBL/GenBank/DDBJ databases">
        <title>De no assembly of potato wild relative species, Solanum commersonii.</title>
        <authorList>
            <person name="Cho K."/>
        </authorList>
    </citation>
    <scope>NUCLEOTIDE SEQUENCE [LARGE SCALE GENOMIC DNA]</scope>
    <source>
        <strain evidence="1">LZ3.2</strain>
        <tissue evidence="1">Leaf</tissue>
    </source>
</reference>
<dbReference type="OrthoDB" id="1304290at2759"/>
<name>A0A9J6A7K2_SOLCO</name>
<dbReference type="Proteomes" id="UP000824120">
    <property type="component" value="Chromosome 2"/>
</dbReference>
<proteinExistence type="predicted"/>
<evidence type="ECO:0000313" key="2">
    <source>
        <dbReference type="Proteomes" id="UP000824120"/>
    </source>
</evidence>
<evidence type="ECO:0000313" key="1">
    <source>
        <dbReference type="EMBL" id="KAG5620015.1"/>
    </source>
</evidence>
<dbReference type="EMBL" id="JACXVP010000002">
    <property type="protein sequence ID" value="KAG5620015.1"/>
    <property type="molecule type" value="Genomic_DNA"/>
</dbReference>
<sequence>MKDEGIWGKQAKQASWLVQRIFKAYKHFIAAGYNEQSLMQMDQYSITEVYGKMRGDTEKVEWRKLVWANYGAPKWTFSPSYYK</sequence>
<comment type="caution">
    <text evidence="1">The sequence shown here is derived from an EMBL/GenBank/DDBJ whole genome shotgun (WGS) entry which is preliminary data.</text>
</comment>
<organism evidence="1 2">
    <name type="scientific">Solanum commersonii</name>
    <name type="common">Commerson's wild potato</name>
    <name type="synonym">Commerson's nightshade</name>
    <dbReference type="NCBI Taxonomy" id="4109"/>
    <lineage>
        <taxon>Eukaryota</taxon>
        <taxon>Viridiplantae</taxon>
        <taxon>Streptophyta</taxon>
        <taxon>Embryophyta</taxon>
        <taxon>Tracheophyta</taxon>
        <taxon>Spermatophyta</taxon>
        <taxon>Magnoliopsida</taxon>
        <taxon>eudicotyledons</taxon>
        <taxon>Gunneridae</taxon>
        <taxon>Pentapetalae</taxon>
        <taxon>asterids</taxon>
        <taxon>lamiids</taxon>
        <taxon>Solanales</taxon>
        <taxon>Solanaceae</taxon>
        <taxon>Solanoideae</taxon>
        <taxon>Solaneae</taxon>
        <taxon>Solanum</taxon>
    </lineage>
</organism>
<keyword evidence="2" id="KW-1185">Reference proteome</keyword>
<gene>
    <name evidence="1" type="ORF">H5410_005233</name>
</gene>
<protein>
    <submittedName>
        <fullName evidence="1">Uncharacterized protein</fullName>
    </submittedName>
</protein>